<dbReference type="Gene3D" id="1.20.210.10">
    <property type="entry name" value="Cytochrome c oxidase-like, subunit I domain"/>
    <property type="match status" value="1"/>
</dbReference>
<gene>
    <name evidence="4" type="ORF">QEG23_001918</name>
</gene>
<dbReference type="GO" id="GO:0020037">
    <property type="term" value="F:heme binding"/>
    <property type="evidence" value="ECO:0007669"/>
    <property type="project" value="InterPro"/>
</dbReference>
<keyword evidence="1" id="KW-0813">Transport</keyword>
<dbReference type="GO" id="GO:0016020">
    <property type="term" value="C:membrane"/>
    <property type="evidence" value="ECO:0007669"/>
    <property type="project" value="InterPro"/>
</dbReference>
<reference evidence="4" key="1">
    <citation type="submission" date="2022-07" db="EMBL/GenBank/DDBJ databases">
        <authorList>
            <consortium name="DAFM: The Division of Animal and Food Microbiology"/>
        </authorList>
    </citation>
    <scope>NUCLEOTIDE SEQUENCE</scope>
    <source>
        <strain evidence="4">19MO01SH01-2</strain>
    </source>
</reference>
<dbReference type="Pfam" id="PF00115">
    <property type="entry name" value="COX1"/>
    <property type="match status" value="1"/>
</dbReference>
<feature type="transmembrane region" description="Helical" evidence="2">
    <location>
        <begin position="498"/>
        <end position="520"/>
    </location>
</feature>
<dbReference type="InterPro" id="IPR000883">
    <property type="entry name" value="Cyt_C_Oxase_1"/>
</dbReference>
<keyword evidence="2" id="KW-0812">Transmembrane</keyword>
<feature type="transmembrane region" description="Helical" evidence="2">
    <location>
        <begin position="201"/>
        <end position="225"/>
    </location>
</feature>
<keyword evidence="2" id="KW-0472">Membrane</keyword>
<feature type="transmembrane region" description="Helical" evidence="2">
    <location>
        <begin position="87"/>
        <end position="110"/>
    </location>
</feature>
<dbReference type="EMBL" id="ABLOJW010000009">
    <property type="protein sequence ID" value="EKT4092411.1"/>
    <property type="molecule type" value="Genomic_DNA"/>
</dbReference>
<protein>
    <submittedName>
        <fullName evidence="4">Cbb3-type cytochrome c oxidase subunit I</fullName>
    </submittedName>
</protein>
<keyword evidence="2" id="KW-1133">Transmembrane helix</keyword>
<dbReference type="PROSITE" id="PS50855">
    <property type="entry name" value="COX1"/>
    <property type="match status" value="1"/>
</dbReference>
<accession>A0AAI9FU96</accession>
<feature type="domain" description="Cytochrome oxidase subunit I profile" evidence="3">
    <location>
        <begin position="269"/>
        <end position="518"/>
    </location>
</feature>
<feature type="transmembrane region" description="Helical" evidence="2">
    <location>
        <begin position="169"/>
        <end position="189"/>
    </location>
</feature>
<evidence type="ECO:0000256" key="2">
    <source>
        <dbReference type="SAM" id="Phobius"/>
    </source>
</evidence>
<dbReference type="SUPFAM" id="SSF81442">
    <property type="entry name" value="Cytochrome c oxidase subunit I-like"/>
    <property type="match status" value="1"/>
</dbReference>
<comment type="caution">
    <text evidence="4">The sequence shown here is derived from an EMBL/GenBank/DDBJ whole genome shotgun (WGS) entry which is preliminary data.</text>
</comment>
<dbReference type="GO" id="GO:0004129">
    <property type="term" value="F:cytochrome-c oxidase activity"/>
    <property type="evidence" value="ECO:0007669"/>
    <property type="project" value="InterPro"/>
</dbReference>
<dbReference type="InterPro" id="IPR036927">
    <property type="entry name" value="Cyt_c_oxase-like_su1_sf"/>
</dbReference>
<feature type="transmembrane region" description="Helical" evidence="2">
    <location>
        <begin position="304"/>
        <end position="326"/>
    </location>
</feature>
<evidence type="ECO:0000313" key="5">
    <source>
        <dbReference type="Proteomes" id="UP001218208"/>
    </source>
</evidence>
<dbReference type="GO" id="GO:0015990">
    <property type="term" value="P:electron transport coupled proton transport"/>
    <property type="evidence" value="ECO:0007669"/>
    <property type="project" value="TreeGrafter"/>
</dbReference>
<feature type="transmembrane region" description="Helical" evidence="2">
    <location>
        <begin position="450"/>
        <end position="470"/>
    </location>
</feature>
<feature type="transmembrane region" description="Helical" evidence="2">
    <location>
        <begin position="138"/>
        <end position="157"/>
    </location>
</feature>
<feature type="transmembrane region" description="Helical" evidence="2">
    <location>
        <begin position="270"/>
        <end position="292"/>
    </location>
</feature>
<keyword evidence="1" id="KW-0679">Respiratory chain</keyword>
<dbReference type="GO" id="GO:0009060">
    <property type="term" value="P:aerobic respiration"/>
    <property type="evidence" value="ECO:0007669"/>
    <property type="project" value="InterPro"/>
</dbReference>
<dbReference type="AlphaFoldDB" id="A0AAI9FU96"/>
<dbReference type="PANTHER" id="PTHR10422">
    <property type="entry name" value="CYTOCHROME C OXIDASE SUBUNIT 1"/>
    <property type="match status" value="1"/>
</dbReference>
<feature type="transmembrane region" description="Helical" evidence="2">
    <location>
        <begin position="375"/>
        <end position="392"/>
    </location>
</feature>
<evidence type="ECO:0000313" key="4">
    <source>
        <dbReference type="EMBL" id="EKT4092411.1"/>
    </source>
</evidence>
<dbReference type="GO" id="GO:0022904">
    <property type="term" value="P:respiratory electron transport chain"/>
    <property type="evidence" value="ECO:0007669"/>
    <property type="project" value="TreeGrafter"/>
</dbReference>
<proteinExistence type="predicted"/>
<name>A0AAI9FU96_STEMA</name>
<feature type="transmembrane region" description="Helical" evidence="2">
    <location>
        <begin position="332"/>
        <end position="354"/>
    </location>
</feature>
<keyword evidence="1" id="KW-0249">Electron transport</keyword>
<organism evidence="4 5">
    <name type="scientific">Stenotrophomonas maltophilia</name>
    <name type="common">Pseudomonas maltophilia</name>
    <name type="synonym">Xanthomonas maltophilia</name>
    <dbReference type="NCBI Taxonomy" id="40324"/>
    <lineage>
        <taxon>Bacteria</taxon>
        <taxon>Pseudomonadati</taxon>
        <taxon>Pseudomonadota</taxon>
        <taxon>Gammaproteobacteria</taxon>
        <taxon>Lysobacterales</taxon>
        <taxon>Lysobacteraceae</taxon>
        <taxon>Stenotrophomonas</taxon>
        <taxon>Stenotrophomonas maltophilia group</taxon>
    </lineage>
</organism>
<dbReference type="Proteomes" id="UP001218208">
    <property type="component" value="Unassembled WGS sequence"/>
</dbReference>
<evidence type="ECO:0000256" key="1">
    <source>
        <dbReference type="ARBA" id="ARBA00022660"/>
    </source>
</evidence>
<dbReference type="PANTHER" id="PTHR10422:SF29">
    <property type="entry name" value="CYTOCHROME C OXIDASE SUBUNIT 1 HOMOLOG, BACTEROID"/>
    <property type="match status" value="1"/>
</dbReference>
<feature type="transmembrane region" description="Helical" evidence="2">
    <location>
        <begin position="237"/>
        <end position="258"/>
    </location>
</feature>
<feature type="transmembrane region" description="Helical" evidence="2">
    <location>
        <begin position="412"/>
        <end position="430"/>
    </location>
</feature>
<feature type="transmembrane region" description="Helical" evidence="2">
    <location>
        <begin position="6"/>
        <end position="27"/>
    </location>
</feature>
<dbReference type="InterPro" id="IPR023616">
    <property type="entry name" value="Cyt_c_oxase-like_su1_dom"/>
</dbReference>
<evidence type="ECO:0000259" key="3">
    <source>
        <dbReference type="PROSITE" id="PS50855"/>
    </source>
</evidence>
<sequence length="540" mass="58974">MLTIGLLLGLSFVVSLLALGFLIWAMASRQLLFEQDQAYAIFTPGEAGVPDDATLPGADTRPPPAGDGVPTNHFDGERAGIDRVSRLPVLALLGSGMAWLAIGSIFGLMASMKMHMPDWLVGEAALTFGRVRTLHLNLVIYGWLSMTGIGVVIWITGRMFHTALRLPRVVLAGTVLWNLMVACGALAIASGWTDGEEWLEIPWQLDIGLAVAGACFAIPLVATAARRNVHHIYVSGWYFLAALCWFPVLFIVANLPGLHTGVQEATVNWWFAHNVLGLWLTPLGVGSAYYFISRIIGKPIYSYSLSLIGFWGLALFYSQVGIHHLIGGPVPTWVVTLSIVHSVMMFIPVIAVAINQHVTVARNTWALKASVPLRFISLGALMYTAASFQGSLEALRSINSITHFTHYTVGHAHLGAYAFVTYVLFGAVYYMMPRITGREWPWPRMLNVHFWLVVVGFAIYFFALSIGGWLQGEAMLDVTRDFADSVILTIPFLQARTVGGALMVAGHFLFVAHFIALFLIRLPAASMPDAPRDTVPATNA</sequence>